<sequence>MSSTEARQAAEAFLTEHGITTVRIAGTDIDGLLRGKRIPVDYFLESVWDKGSNIADILFGWDVADEPMTNLTFTGWHTAYPDVTLLPDLSTLRLAPWDPNAATVLCDIVRLDGSPLELSPRTLLKNVVSQARAAGYEPAAAYEFEFYVFKQSPEELAASSWRDAEPLTSGNRTYSIYRGTSTEYLIGEIRESLRECGIFIEASNSEHGPGQFEVNIHYSDAVSAADQAVILKHAVKEIAVKHGHTATFMAKVRSEWAGSSGHLHQSLSNLDGTAAFANPSDSGSLSSVGLNYIAGLVEMAPAFMALYCPTVNSYKRIEGGSWAGSSATWGRDNRTVACRAIPATGHAARVENRIAGADANPYLVVAANVAAGLHGVVNGLTPPAAMTGNAYEATDGSAVLLPTSLQAATAALRASETARKLLGDAFVDHFALTRDWETRQFGRAVTDWETARYMEMI</sequence>
<dbReference type="PANTHER" id="PTHR43785:SF12">
    <property type="entry name" value="TYPE-1 GLUTAMINE SYNTHETASE 2"/>
    <property type="match status" value="1"/>
</dbReference>
<dbReference type="GO" id="GO:0006542">
    <property type="term" value="P:glutamine biosynthetic process"/>
    <property type="evidence" value="ECO:0007669"/>
    <property type="project" value="InterPro"/>
</dbReference>
<evidence type="ECO:0000256" key="3">
    <source>
        <dbReference type="ARBA" id="ARBA00022741"/>
    </source>
</evidence>
<gene>
    <name evidence="7" type="ORF">UFOPK3773_00376</name>
</gene>
<dbReference type="EMBL" id="CAFBNF010000023">
    <property type="protein sequence ID" value="CAB4933210.1"/>
    <property type="molecule type" value="Genomic_DNA"/>
</dbReference>
<evidence type="ECO:0000259" key="6">
    <source>
        <dbReference type="PROSITE" id="PS51987"/>
    </source>
</evidence>
<dbReference type="PROSITE" id="PS51987">
    <property type="entry name" value="GS_CATALYTIC"/>
    <property type="match status" value="1"/>
</dbReference>
<dbReference type="AlphaFoldDB" id="A0A6J7IQY5"/>
<keyword evidence="4" id="KW-0067">ATP-binding</keyword>
<feature type="domain" description="GS beta-grasp" evidence="5">
    <location>
        <begin position="17"/>
        <end position="113"/>
    </location>
</feature>
<dbReference type="InterPro" id="IPR008147">
    <property type="entry name" value="Gln_synt_N"/>
</dbReference>
<name>A0A6J7IQY5_9ZZZZ</name>
<dbReference type="Pfam" id="PF00120">
    <property type="entry name" value="Gln-synt_C"/>
    <property type="match status" value="1"/>
</dbReference>
<dbReference type="Gene3D" id="3.10.20.70">
    <property type="entry name" value="Glutamine synthetase, N-terminal domain"/>
    <property type="match status" value="1"/>
</dbReference>
<dbReference type="InterPro" id="IPR036651">
    <property type="entry name" value="Gln_synt_N_sf"/>
</dbReference>
<evidence type="ECO:0000256" key="2">
    <source>
        <dbReference type="ARBA" id="ARBA00022598"/>
    </source>
</evidence>
<dbReference type="PANTHER" id="PTHR43785">
    <property type="entry name" value="GAMMA-GLUTAMYLPUTRESCINE SYNTHETASE"/>
    <property type="match status" value="1"/>
</dbReference>
<dbReference type="GO" id="GO:0004356">
    <property type="term" value="F:glutamine synthetase activity"/>
    <property type="evidence" value="ECO:0007669"/>
    <property type="project" value="InterPro"/>
</dbReference>
<dbReference type="FunFam" id="3.30.590.10:FF:000005">
    <property type="entry name" value="Probable glutamine synthetase"/>
    <property type="match status" value="1"/>
</dbReference>
<dbReference type="InterPro" id="IPR008146">
    <property type="entry name" value="Gln_synth_cat_dom"/>
</dbReference>
<dbReference type="InterPro" id="IPR014746">
    <property type="entry name" value="Gln_synth/guanido_kin_cat_dom"/>
</dbReference>
<accession>A0A6J7IQY5</accession>
<organism evidence="7">
    <name type="scientific">freshwater metagenome</name>
    <dbReference type="NCBI Taxonomy" id="449393"/>
    <lineage>
        <taxon>unclassified sequences</taxon>
        <taxon>metagenomes</taxon>
        <taxon>ecological metagenomes</taxon>
    </lineage>
</organism>
<dbReference type="PROSITE" id="PS51986">
    <property type="entry name" value="GS_BETA_GRASP"/>
    <property type="match status" value="1"/>
</dbReference>
<dbReference type="SMART" id="SM01230">
    <property type="entry name" value="Gln-synt_C"/>
    <property type="match status" value="1"/>
</dbReference>
<dbReference type="SUPFAM" id="SSF54368">
    <property type="entry name" value="Glutamine synthetase, N-terminal domain"/>
    <property type="match status" value="1"/>
</dbReference>
<dbReference type="GO" id="GO:0006576">
    <property type="term" value="P:biogenic amine metabolic process"/>
    <property type="evidence" value="ECO:0007669"/>
    <property type="project" value="UniProtKB-ARBA"/>
</dbReference>
<reference evidence="7" key="1">
    <citation type="submission" date="2020-05" db="EMBL/GenBank/DDBJ databases">
        <authorList>
            <person name="Chiriac C."/>
            <person name="Salcher M."/>
            <person name="Ghai R."/>
            <person name="Kavagutti S V."/>
        </authorList>
    </citation>
    <scope>NUCLEOTIDE SEQUENCE</scope>
</reference>
<feature type="domain" description="GS catalytic" evidence="6">
    <location>
        <begin position="120"/>
        <end position="457"/>
    </location>
</feature>
<dbReference type="GO" id="GO:0005524">
    <property type="term" value="F:ATP binding"/>
    <property type="evidence" value="ECO:0007669"/>
    <property type="project" value="UniProtKB-KW"/>
</dbReference>
<evidence type="ECO:0000256" key="4">
    <source>
        <dbReference type="ARBA" id="ARBA00022840"/>
    </source>
</evidence>
<proteinExistence type="inferred from homology"/>
<evidence type="ECO:0000256" key="1">
    <source>
        <dbReference type="ARBA" id="ARBA00009897"/>
    </source>
</evidence>
<keyword evidence="2" id="KW-0436">Ligase</keyword>
<comment type="similarity">
    <text evidence="1">Belongs to the glutamine synthetase family.</text>
</comment>
<evidence type="ECO:0000313" key="7">
    <source>
        <dbReference type="EMBL" id="CAB4933210.1"/>
    </source>
</evidence>
<dbReference type="Gene3D" id="3.30.590.10">
    <property type="entry name" value="Glutamine synthetase/guanido kinase, catalytic domain"/>
    <property type="match status" value="1"/>
</dbReference>
<evidence type="ECO:0000259" key="5">
    <source>
        <dbReference type="PROSITE" id="PS51986"/>
    </source>
</evidence>
<dbReference type="SUPFAM" id="SSF55931">
    <property type="entry name" value="Glutamine synthetase/guanido kinase"/>
    <property type="match status" value="1"/>
</dbReference>
<protein>
    <submittedName>
        <fullName evidence="7">Unannotated protein</fullName>
    </submittedName>
</protein>
<keyword evidence="3" id="KW-0547">Nucleotide-binding</keyword>